<dbReference type="OrthoDB" id="9803988at2"/>
<dbReference type="EMBL" id="VDMN01000001">
    <property type="protein sequence ID" value="TNM66514.1"/>
    <property type="molecule type" value="Genomic_DNA"/>
</dbReference>
<evidence type="ECO:0000256" key="2">
    <source>
        <dbReference type="ARBA" id="ARBA00005695"/>
    </source>
</evidence>
<dbReference type="Gene3D" id="3.10.105.10">
    <property type="entry name" value="Dipeptide-binding Protein, Domain 3"/>
    <property type="match status" value="1"/>
</dbReference>
<proteinExistence type="inferred from homology"/>
<dbReference type="InterPro" id="IPR030678">
    <property type="entry name" value="Peptide/Ni-bd"/>
</dbReference>
<organism evidence="5 6">
    <name type="scientific">Aliirhizobium smilacinae</name>
    <dbReference type="NCBI Taxonomy" id="1395944"/>
    <lineage>
        <taxon>Bacteria</taxon>
        <taxon>Pseudomonadati</taxon>
        <taxon>Pseudomonadota</taxon>
        <taxon>Alphaproteobacteria</taxon>
        <taxon>Hyphomicrobiales</taxon>
        <taxon>Rhizobiaceae</taxon>
        <taxon>Aliirhizobium</taxon>
    </lineage>
</organism>
<evidence type="ECO:0000256" key="1">
    <source>
        <dbReference type="ARBA" id="ARBA00004418"/>
    </source>
</evidence>
<dbReference type="GO" id="GO:0030288">
    <property type="term" value="C:outer membrane-bounded periplasmic space"/>
    <property type="evidence" value="ECO:0007669"/>
    <property type="project" value="TreeGrafter"/>
</dbReference>
<reference evidence="5 6" key="1">
    <citation type="submission" date="2019-06" db="EMBL/GenBank/DDBJ databases">
        <title>The draft genome of Rhizobium smilacinae PTYR-5.</title>
        <authorList>
            <person name="Liu L."/>
            <person name="Li L."/>
            <person name="Zhang X."/>
        </authorList>
    </citation>
    <scope>NUCLEOTIDE SEQUENCE [LARGE SCALE GENOMIC DNA]</scope>
    <source>
        <strain evidence="5 6">PTYR-5</strain>
    </source>
</reference>
<comment type="subcellular location">
    <subcellularLocation>
        <location evidence="1">Periplasm</location>
    </subcellularLocation>
</comment>
<dbReference type="PANTHER" id="PTHR30290:SF64">
    <property type="entry name" value="ABC TRANSPORTER PERIPLASMIC BINDING PROTEIN"/>
    <property type="match status" value="1"/>
</dbReference>
<dbReference type="GO" id="GO:1904680">
    <property type="term" value="F:peptide transmembrane transporter activity"/>
    <property type="evidence" value="ECO:0007669"/>
    <property type="project" value="TreeGrafter"/>
</dbReference>
<evidence type="ECO:0000259" key="4">
    <source>
        <dbReference type="Pfam" id="PF00496"/>
    </source>
</evidence>
<sequence length="614" mass="69019">MDLAHRFAATLLVFAGVTFSVAPEAFSQDDSQWKNGMATIGDLKYPANFPHFAYVNPEAPKGGTFRLSVEGNFDTLNPLLERGEAASGLSQVFEPLMVASEDEISAMYGLLAEAMKYPSDYSSVTFRLRAEAKWADGKPVTPEDVIFSFEKAKAGSPQQGEYYKHVTGASKTGEREVTFAFDEPGNRELPQIMGQLVIVPKHWWEGNDAQGRQRDISRTTLEIPMGSGPYRISAMTAGSSIAYQLRDDYWGKQVNVNIGRHNFRNLIYRYYADREVMFESFRSGNEDYWWENRAQRWATAYNFPAVQQGRVKREEIANENRKQGVMVGFIFNLRRDKFADPKVREALNYAFDFEELRRTIFYNSYDRIDSFFFGTELASSGLPQGRELEILNELKDKVPAEVLAKPYANPVNGDPAKLRENLRKAVGMLREAGYELKGNRMVNAKTGQPLSFEIMLGGPTIEPVALSFVRNLKLIGVEATVRSVEQAQFANRWRSRDFDVMYNGWGETLNPGNEQSAFWGSQSAGTEGSPNYSGISDPAVDALVRKVIFAANRDEQVAAIKALDRVLLANHIIVPSYSSKTSRIAYWDTVAHPDPLPEYSIGLPSTWWSTKAAE</sequence>
<dbReference type="PIRSF" id="PIRSF002741">
    <property type="entry name" value="MppA"/>
    <property type="match status" value="1"/>
</dbReference>
<dbReference type="AlphaFoldDB" id="A0A5C4XUY7"/>
<keyword evidence="6" id="KW-1185">Reference proteome</keyword>
<keyword evidence="3" id="KW-0732">Signal</keyword>
<dbReference type="GO" id="GO:0015833">
    <property type="term" value="P:peptide transport"/>
    <property type="evidence" value="ECO:0007669"/>
    <property type="project" value="TreeGrafter"/>
</dbReference>
<evidence type="ECO:0000313" key="5">
    <source>
        <dbReference type="EMBL" id="TNM66514.1"/>
    </source>
</evidence>
<dbReference type="PANTHER" id="PTHR30290">
    <property type="entry name" value="PERIPLASMIC BINDING COMPONENT OF ABC TRANSPORTER"/>
    <property type="match status" value="1"/>
</dbReference>
<name>A0A5C4XUY7_9HYPH</name>
<dbReference type="InterPro" id="IPR000914">
    <property type="entry name" value="SBP_5_dom"/>
</dbReference>
<feature type="domain" description="Solute-binding protein family 5" evidence="4">
    <location>
        <begin position="108"/>
        <end position="523"/>
    </location>
</feature>
<dbReference type="RefSeq" id="WP_139675906.1">
    <property type="nucleotide sequence ID" value="NZ_VDMN01000001.1"/>
</dbReference>
<gene>
    <name evidence="5" type="ORF">FHP24_10045</name>
</gene>
<comment type="similarity">
    <text evidence="2">Belongs to the bacterial solute-binding protein 5 family.</text>
</comment>
<dbReference type="Proteomes" id="UP000311605">
    <property type="component" value="Unassembled WGS sequence"/>
</dbReference>
<dbReference type="Pfam" id="PF00496">
    <property type="entry name" value="SBP_bac_5"/>
    <property type="match status" value="1"/>
</dbReference>
<dbReference type="SUPFAM" id="SSF53850">
    <property type="entry name" value="Periplasmic binding protein-like II"/>
    <property type="match status" value="1"/>
</dbReference>
<protein>
    <submittedName>
        <fullName evidence="5">ABC transporter substrate-binding protein</fullName>
    </submittedName>
</protein>
<dbReference type="GO" id="GO:0043190">
    <property type="term" value="C:ATP-binding cassette (ABC) transporter complex"/>
    <property type="evidence" value="ECO:0007669"/>
    <property type="project" value="InterPro"/>
</dbReference>
<dbReference type="CDD" id="cd08497">
    <property type="entry name" value="MbnE-like"/>
    <property type="match status" value="1"/>
</dbReference>
<dbReference type="InterPro" id="IPR039424">
    <property type="entry name" value="SBP_5"/>
</dbReference>
<dbReference type="Gene3D" id="3.40.190.10">
    <property type="entry name" value="Periplasmic binding protein-like II"/>
    <property type="match status" value="1"/>
</dbReference>
<evidence type="ECO:0000256" key="3">
    <source>
        <dbReference type="ARBA" id="ARBA00022729"/>
    </source>
</evidence>
<dbReference type="GO" id="GO:0042884">
    <property type="term" value="P:microcin transport"/>
    <property type="evidence" value="ECO:0007669"/>
    <property type="project" value="TreeGrafter"/>
</dbReference>
<accession>A0A5C4XUY7</accession>
<evidence type="ECO:0000313" key="6">
    <source>
        <dbReference type="Proteomes" id="UP000311605"/>
    </source>
</evidence>
<comment type="caution">
    <text evidence="5">The sequence shown here is derived from an EMBL/GenBank/DDBJ whole genome shotgun (WGS) entry which is preliminary data.</text>
</comment>